<organism evidence="1 2">
    <name type="scientific">Candida maltosa (strain Xu316)</name>
    <name type="common">Yeast</name>
    <dbReference type="NCBI Taxonomy" id="1245528"/>
    <lineage>
        <taxon>Eukaryota</taxon>
        <taxon>Fungi</taxon>
        <taxon>Dikarya</taxon>
        <taxon>Ascomycota</taxon>
        <taxon>Saccharomycotina</taxon>
        <taxon>Pichiomycetes</taxon>
        <taxon>Debaryomycetaceae</taxon>
        <taxon>Candida/Lodderomyces clade</taxon>
        <taxon>Candida</taxon>
    </lineage>
</organism>
<proteinExistence type="predicted"/>
<dbReference type="Proteomes" id="UP000011777">
    <property type="component" value="Unassembled WGS sequence"/>
</dbReference>
<keyword evidence="2" id="KW-1185">Reference proteome</keyword>
<reference evidence="1 2" key="1">
    <citation type="submission" date="2013-02" db="EMBL/GenBank/DDBJ databases">
        <title>Genome sequence of Candida maltosa Xu316, a potential industrial strain for xylitol and ethanol production.</title>
        <authorList>
            <person name="Yu J."/>
            <person name="Wang Q."/>
            <person name="Geng X."/>
            <person name="Bao W."/>
            <person name="He P."/>
            <person name="Cai J."/>
        </authorList>
    </citation>
    <scope>NUCLEOTIDE SEQUENCE [LARGE SCALE GENOMIC DNA]</scope>
    <source>
        <strain evidence="2">Xu316</strain>
    </source>
</reference>
<gene>
    <name evidence="1" type="ORF">G210_3665</name>
</gene>
<sequence length="258" mass="30407">MLRIFRVDHQRKLEEDNLRYEYIDVDKDTNIQKKYIKIKPKRMSSFPDIELYLENYVVWNEEGLLLGSIKNDVQIKIEESELFKVFYGYWETQDLPVVAFYLNDEELKLLKEANQATNVRYEYFDEDSVDSCYSGDWYLFPGKVDMGFSYALKYTSSVKDRSGKSTSRMFYFTDNGKIYCGTTGMRHCCIEVKQILDCPKAGYDISSKVYKFTLPTDIELQMAKSDAKFLAAQLEKSIKFLDLVIEPGDLYNRKRKRD</sequence>
<name>M3IIE4_CANMX</name>
<protein>
    <submittedName>
        <fullName evidence="1">Uncharacterized protein</fullName>
    </submittedName>
</protein>
<dbReference type="EMBL" id="AOGT01002144">
    <property type="protein sequence ID" value="EMG46101.1"/>
    <property type="molecule type" value="Genomic_DNA"/>
</dbReference>
<evidence type="ECO:0000313" key="1">
    <source>
        <dbReference type="EMBL" id="EMG46101.1"/>
    </source>
</evidence>
<comment type="caution">
    <text evidence="1">The sequence shown here is derived from an EMBL/GenBank/DDBJ whole genome shotgun (WGS) entry which is preliminary data.</text>
</comment>
<dbReference type="HOGENOM" id="CLU_1137874_0_0_1"/>
<accession>M3IIE4</accession>
<dbReference type="AlphaFoldDB" id="M3IIE4"/>
<evidence type="ECO:0000313" key="2">
    <source>
        <dbReference type="Proteomes" id="UP000011777"/>
    </source>
</evidence>
<dbReference type="OrthoDB" id="4024157at2759"/>